<proteinExistence type="predicted"/>
<reference evidence="1" key="1">
    <citation type="submission" date="2016-08" db="EMBL/GenBank/DDBJ databases">
        <title>Complete Genome Seqeunce of Paenibacillus sp. nov. IHBB 9852 from high altitute lake of Indian trans-Himalayas.</title>
        <authorList>
            <person name="Kiran S."/>
            <person name="Swarnkar M.K."/>
            <person name="Rana A."/>
            <person name="Tewari R."/>
            <person name="Gulati A."/>
        </authorList>
    </citation>
    <scope>NUCLEOTIDE SEQUENCE [LARGE SCALE GENOMIC DNA]</scope>
    <source>
        <strain evidence="1">IHBB 9852</strain>
    </source>
</reference>
<accession>A0A1B2DY51</accession>
<sequence>MTKQILCVCTEDASAIGLRWKGIFYGRKEKGYGASSHGVPWFSFFGEDRYAVSWCRKEGLA</sequence>
<evidence type="ECO:0000313" key="1">
    <source>
        <dbReference type="EMBL" id="ANY72668.1"/>
    </source>
</evidence>
<organism evidence="1">
    <name type="scientific">Paenibacillus ihbetae</name>
    <dbReference type="NCBI Taxonomy" id="1870820"/>
    <lineage>
        <taxon>Bacteria</taxon>
        <taxon>Bacillati</taxon>
        <taxon>Bacillota</taxon>
        <taxon>Bacilli</taxon>
        <taxon>Bacillales</taxon>
        <taxon>Paenibacillaceae</taxon>
        <taxon>Paenibacillus</taxon>
    </lineage>
</organism>
<name>A0A1B2DY51_9BACL</name>
<dbReference type="EMBL" id="CP016809">
    <property type="protein sequence ID" value="ANY72668.1"/>
    <property type="molecule type" value="Genomic_DNA"/>
</dbReference>
<dbReference type="KEGG" id="pib:BBD41_08745"/>
<dbReference type="AlphaFoldDB" id="A0A1B2DY51"/>
<protein>
    <submittedName>
        <fullName evidence="1">Uncharacterized protein</fullName>
    </submittedName>
</protein>
<gene>
    <name evidence="1" type="ORF">BBD41_08745</name>
</gene>